<dbReference type="EMBL" id="JACXAI010000001">
    <property type="protein sequence ID" value="MBD1378704.1"/>
    <property type="molecule type" value="Genomic_DNA"/>
</dbReference>
<dbReference type="GO" id="GO:0000166">
    <property type="term" value="F:nucleotide binding"/>
    <property type="evidence" value="ECO:0007669"/>
    <property type="project" value="InterPro"/>
</dbReference>
<comment type="caution">
    <text evidence="1">The sequence shown here is derived from an EMBL/GenBank/DDBJ whole genome shotgun (WGS) entry which is preliminary data.</text>
</comment>
<keyword evidence="2" id="KW-1185">Reference proteome</keyword>
<dbReference type="SUPFAM" id="SSF52540">
    <property type="entry name" value="P-loop containing nucleoside triphosphate hydrolases"/>
    <property type="match status" value="1"/>
</dbReference>
<dbReference type="Pfam" id="PF02283">
    <property type="entry name" value="CobU"/>
    <property type="match status" value="1"/>
</dbReference>
<dbReference type="GO" id="GO:0043752">
    <property type="term" value="F:adenosylcobinamide kinase activity"/>
    <property type="evidence" value="ECO:0007669"/>
    <property type="project" value="InterPro"/>
</dbReference>
<evidence type="ECO:0000313" key="1">
    <source>
        <dbReference type="EMBL" id="MBD1378704.1"/>
    </source>
</evidence>
<keyword evidence="1" id="KW-0548">Nucleotidyltransferase</keyword>
<protein>
    <submittedName>
        <fullName evidence="1">Bifunctional adenosylcobinamide kinase/adenosylcobinamide-phosphate guanylyltransferase</fullName>
    </submittedName>
</protein>
<dbReference type="AlphaFoldDB" id="A0A926N8N2"/>
<reference evidence="1" key="1">
    <citation type="submission" date="2020-09" db="EMBL/GenBank/DDBJ databases">
        <title>A novel bacterium of genus Bacillus, isolated from South China Sea.</title>
        <authorList>
            <person name="Huang H."/>
            <person name="Mo K."/>
            <person name="Hu Y."/>
        </authorList>
    </citation>
    <scope>NUCLEOTIDE SEQUENCE</scope>
    <source>
        <strain evidence="1">IB182487</strain>
    </source>
</reference>
<dbReference type="InterPro" id="IPR027417">
    <property type="entry name" value="P-loop_NTPase"/>
</dbReference>
<sequence length="144" mass="16849">MHFVTGGAFNGKRKWVINHYQIGSVTLNYTWISAYEQENEQQFEGTDQFKNTTIIEGMELFIRNYSNNFEMTVMLDEWLKWEEKSADRKLVIIGTDVSKGIVPLQQENRNWRDDVGRFYQLLASKADKVDVIWYGIPTSLKGDL</sequence>
<dbReference type="InterPro" id="IPR003203">
    <property type="entry name" value="CobU/CobP"/>
</dbReference>
<organism evidence="1 2">
    <name type="scientific">Metabacillus arenae</name>
    <dbReference type="NCBI Taxonomy" id="2771434"/>
    <lineage>
        <taxon>Bacteria</taxon>
        <taxon>Bacillati</taxon>
        <taxon>Bacillota</taxon>
        <taxon>Bacilli</taxon>
        <taxon>Bacillales</taxon>
        <taxon>Bacillaceae</taxon>
        <taxon>Metabacillus</taxon>
    </lineage>
</organism>
<dbReference type="Gene3D" id="3.40.50.300">
    <property type="entry name" value="P-loop containing nucleotide triphosphate hydrolases"/>
    <property type="match status" value="1"/>
</dbReference>
<gene>
    <name evidence="1" type="ORF">IC621_00540</name>
</gene>
<accession>A0A926N8N2</accession>
<keyword evidence="1" id="KW-0418">Kinase</keyword>
<name>A0A926N8N2_9BACI</name>
<dbReference type="GO" id="GO:0016779">
    <property type="term" value="F:nucleotidyltransferase activity"/>
    <property type="evidence" value="ECO:0007669"/>
    <property type="project" value="UniProtKB-KW"/>
</dbReference>
<evidence type="ECO:0000313" key="2">
    <source>
        <dbReference type="Proteomes" id="UP000626844"/>
    </source>
</evidence>
<dbReference type="GO" id="GO:0009236">
    <property type="term" value="P:cobalamin biosynthetic process"/>
    <property type="evidence" value="ECO:0007669"/>
    <property type="project" value="InterPro"/>
</dbReference>
<dbReference type="Proteomes" id="UP000626844">
    <property type="component" value="Unassembled WGS sequence"/>
</dbReference>
<keyword evidence="1" id="KW-0808">Transferase</keyword>
<dbReference type="RefSeq" id="WP_191154691.1">
    <property type="nucleotide sequence ID" value="NZ_JACXAI010000001.1"/>
</dbReference>
<proteinExistence type="predicted"/>